<proteinExistence type="predicted"/>
<dbReference type="Pfam" id="PF00076">
    <property type="entry name" value="RRM_1"/>
    <property type="match status" value="1"/>
</dbReference>
<dbReference type="EMBL" id="HBGE01022154">
    <property type="protein sequence ID" value="CAD9112948.1"/>
    <property type="molecule type" value="Transcribed_RNA"/>
</dbReference>
<evidence type="ECO:0000313" key="3">
    <source>
        <dbReference type="EMBL" id="CAD9112948.1"/>
    </source>
</evidence>
<dbReference type="AlphaFoldDB" id="A0A7S1LTC5"/>
<name>A0A7S1LTC5_ALECA</name>
<evidence type="ECO:0000256" key="1">
    <source>
        <dbReference type="PROSITE-ProRule" id="PRU00176"/>
    </source>
</evidence>
<accession>A0A7S1LTC5</accession>
<sequence length="140" mass="14465">MGETPSERVYITNLPQDINEAKVKEVLGDYGTIKSVKVVSPGTVILGLSSLDEAKWMVENLDGNMPEGITSSITVKFAKSGNWGAAGGGCGGGGGYAQQGYGGGYGGAGSSMEQPAKKPRLAVWNPNWGNAPQEDVSAGW</sequence>
<dbReference type="SMART" id="SM00360">
    <property type="entry name" value="RRM"/>
    <property type="match status" value="1"/>
</dbReference>
<dbReference type="InterPro" id="IPR035979">
    <property type="entry name" value="RBD_domain_sf"/>
</dbReference>
<dbReference type="Gene3D" id="3.30.70.330">
    <property type="match status" value="1"/>
</dbReference>
<dbReference type="InterPro" id="IPR000504">
    <property type="entry name" value="RRM_dom"/>
</dbReference>
<evidence type="ECO:0000259" key="2">
    <source>
        <dbReference type="PROSITE" id="PS50102"/>
    </source>
</evidence>
<dbReference type="InterPro" id="IPR012677">
    <property type="entry name" value="Nucleotide-bd_a/b_plait_sf"/>
</dbReference>
<gene>
    <name evidence="3" type="ORF">ACAT0790_LOCUS13401</name>
</gene>
<reference evidence="3" key="1">
    <citation type="submission" date="2021-01" db="EMBL/GenBank/DDBJ databases">
        <authorList>
            <person name="Corre E."/>
            <person name="Pelletier E."/>
            <person name="Niang G."/>
            <person name="Scheremetjew M."/>
            <person name="Finn R."/>
            <person name="Kale V."/>
            <person name="Holt S."/>
            <person name="Cochrane G."/>
            <person name="Meng A."/>
            <person name="Brown T."/>
            <person name="Cohen L."/>
        </authorList>
    </citation>
    <scope>NUCLEOTIDE SEQUENCE</scope>
    <source>
        <strain evidence="3">OF101</strain>
    </source>
</reference>
<dbReference type="SUPFAM" id="SSF54928">
    <property type="entry name" value="RNA-binding domain, RBD"/>
    <property type="match status" value="1"/>
</dbReference>
<keyword evidence="1" id="KW-0694">RNA-binding</keyword>
<protein>
    <recommendedName>
        <fullName evidence="2">RRM domain-containing protein</fullName>
    </recommendedName>
</protein>
<feature type="domain" description="RRM" evidence="2">
    <location>
        <begin position="7"/>
        <end position="80"/>
    </location>
</feature>
<dbReference type="GO" id="GO:0003723">
    <property type="term" value="F:RNA binding"/>
    <property type="evidence" value="ECO:0007669"/>
    <property type="project" value="UniProtKB-UniRule"/>
</dbReference>
<dbReference type="PROSITE" id="PS50102">
    <property type="entry name" value="RRM"/>
    <property type="match status" value="1"/>
</dbReference>
<organism evidence="3">
    <name type="scientific">Alexandrium catenella</name>
    <name type="common">Red tide dinoflagellate</name>
    <name type="synonym">Gonyaulax catenella</name>
    <dbReference type="NCBI Taxonomy" id="2925"/>
    <lineage>
        <taxon>Eukaryota</taxon>
        <taxon>Sar</taxon>
        <taxon>Alveolata</taxon>
        <taxon>Dinophyceae</taxon>
        <taxon>Gonyaulacales</taxon>
        <taxon>Pyrocystaceae</taxon>
        <taxon>Alexandrium</taxon>
    </lineage>
</organism>